<feature type="domain" description="Glycosyl hydrolase family 92 N-terminal" evidence="4">
    <location>
        <begin position="29"/>
        <end position="299"/>
    </location>
</feature>
<dbReference type="Gene3D" id="1.20.1050.60">
    <property type="entry name" value="alpha-1,2-mannosidase"/>
    <property type="match status" value="1"/>
</dbReference>
<sequence length="812" mass="88499">MAWRMAWRKLSLIAAAAQNAAAQTDYSQFVNPFIGSEGPIAGYAYGGGDIFVGGAVPYGVVKLGIDTWEDRVNIATLNGGYTPKGTVTGVSMMHESGTGGCAKYGVISQMPLASVASPVNILNDTTYWRKRVGTDEATVGYFHTDLEDGIGISLAGARHAGIMKYDFPAGGEQHVLVDVSHFLPDPPGGFCQQYYVDGSISISDDGKNYTGHGTYAGGFNLGAPYTLYFCGEFDTAPVEAKAFTGVNTTRIVTGSPPEPTFGGKSAEAGSEGFRVGALFSFRATPSSKASVLSSKVGISFISKEKACMFKDTEIPSWDQQETIKAAQDEWNKDIFSTIQVDTGPEANRTLLTLLYSSLYFMHLMPSDRSGENPLWESDEPSWDDFYCIWDTFRNTFSLSHLIQPHAYESQIRGLIDIWRHQGYMPDGRSGNDNGLTQGGSNADNVLADAYVKGLRGDIDWQDGYAAMAKDAEVSTNGSNKEGRGALDDWLTYGYLTTNSERSISRTVEYSANDFALSQVAKGEKPEDVEKYLKRSAGWQLLWNPDVPSVNTTPVFKGFLTPKSANGTFESVGYNPATCDVCSWPSITYEGTPFEYSFVIPHDVETLIGLMGGSDSFESRLDYIFLPNTSQTNLGANGVGITSIMNIGNEPDFATPYLYNYINKQWKSVNQSRALGNQYFRNAPFGVPGNSDSGALNSWLIWQMLGMYPVVTQPVYLLGSPWFSDINMTVNGNTLRITANGLGTDSYFVQSVKINGESWDKNWFEHDSPGQRLMVDGGTIEFELGSEPVEWEKGDVPPSPGRVGLNGTGGYRV</sequence>
<dbReference type="AlphaFoldDB" id="A0A9P4UE30"/>
<dbReference type="GO" id="GO:0005975">
    <property type="term" value="P:carbohydrate metabolic process"/>
    <property type="evidence" value="ECO:0007669"/>
    <property type="project" value="InterPro"/>
</dbReference>
<dbReference type="Pfam" id="PF07971">
    <property type="entry name" value="Glyco_hydro_92"/>
    <property type="match status" value="1"/>
</dbReference>
<protein>
    <submittedName>
        <fullName evidence="5">Glycoside hydrolase family 92 protein</fullName>
    </submittedName>
</protein>
<dbReference type="GO" id="GO:0000224">
    <property type="term" value="F:peptide-N4-(N-acetyl-beta-glucosaminyl)asparagine amidase activity"/>
    <property type="evidence" value="ECO:0007669"/>
    <property type="project" value="TreeGrafter"/>
</dbReference>
<feature type="compositionally biased region" description="Gly residues" evidence="1">
    <location>
        <begin position="803"/>
        <end position="812"/>
    </location>
</feature>
<dbReference type="NCBIfam" id="TIGR01180">
    <property type="entry name" value="aman2_put"/>
    <property type="match status" value="1"/>
</dbReference>
<dbReference type="InterPro" id="IPR005887">
    <property type="entry name" value="GH92_a_mannosidase_put"/>
</dbReference>
<dbReference type="GO" id="GO:0030246">
    <property type="term" value="F:carbohydrate binding"/>
    <property type="evidence" value="ECO:0007669"/>
    <property type="project" value="InterPro"/>
</dbReference>
<feature type="domain" description="Glycosyl hydrolase family 92" evidence="3">
    <location>
        <begin position="305"/>
        <end position="785"/>
    </location>
</feature>
<name>A0A9P4UE30_9PLEO</name>
<dbReference type="Pfam" id="PF17678">
    <property type="entry name" value="Glyco_hydro_92N"/>
    <property type="match status" value="1"/>
</dbReference>
<dbReference type="GO" id="GO:0005829">
    <property type="term" value="C:cytosol"/>
    <property type="evidence" value="ECO:0007669"/>
    <property type="project" value="TreeGrafter"/>
</dbReference>
<dbReference type="Gene3D" id="3.30.2080.10">
    <property type="entry name" value="GH92 mannosidase domain"/>
    <property type="match status" value="1"/>
</dbReference>
<feature type="chain" id="PRO_5040451214" evidence="2">
    <location>
        <begin position="23"/>
        <end position="812"/>
    </location>
</feature>
<dbReference type="Proteomes" id="UP000799764">
    <property type="component" value="Unassembled WGS sequence"/>
</dbReference>
<dbReference type="GO" id="GO:0005634">
    <property type="term" value="C:nucleus"/>
    <property type="evidence" value="ECO:0007669"/>
    <property type="project" value="TreeGrafter"/>
</dbReference>
<dbReference type="InterPro" id="IPR014718">
    <property type="entry name" value="GH-type_carb-bd"/>
</dbReference>
<evidence type="ECO:0000313" key="6">
    <source>
        <dbReference type="Proteomes" id="UP000799764"/>
    </source>
</evidence>
<accession>A0A9P4UE30</accession>
<dbReference type="InterPro" id="IPR012939">
    <property type="entry name" value="Glyco_hydro_92"/>
</dbReference>
<dbReference type="Gene3D" id="1.20.1610.10">
    <property type="entry name" value="alpha-1,2-mannosidases domains"/>
    <property type="match status" value="1"/>
</dbReference>
<dbReference type="InterPro" id="IPR008928">
    <property type="entry name" value="6-hairpin_glycosidase_sf"/>
</dbReference>
<feature type="signal peptide" evidence="2">
    <location>
        <begin position="1"/>
        <end position="22"/>
    </location>
</feature>
<dbReference type="Gene3D" id="2.70.98.10">
    <property type="match status" value="1"/>
</dbReference>
<keyword evidence="2" id="KW-0732">Signal</keyword>
<evidence type="ECO:0000256" key="2">
    <source>
        <dbReference type="SAM" id="SignalP"/>
    </source>
</evidence>
<dbReference type="EMBL" id="MU001497">
    <property type="protein sequence ID" value="KAF2446735.1"/>
    <property type="molecule type" value="Genomic_DNA"/>
</dbReference>
<dbReference type="FunFam" id="3.30.2080.10:FF:000001">
    <property type="entry name" value="Alpha-1,2-mannosidase subfamily"/>
    <property type="match status" value="1"/>
</dbReference>
<feature type="region of interest" description="Disordered" evidence="1">
    <location>
        <begin position="792"/>
        <end position="812"/>
    </location>
</feature>
<evidence type="ECO:0000256" key="1">
    <source>
        <dbReference type="SAM" id="MobiDB-lite"/>
    </source>
</evidence>
<dbReference type="OrthoDB" id="449263at2759"/>
<evidence type="ECO:0000313" key="5">
    <source>
        <dbReference type="EMBL" id="KAF2446735.1"/>
    </source>
</evidence>
<dbReference type="InterPro" id="IPR041371">
    <property type="entry name" value="GH92_N"/>
</dbReference>
<organism evidence="5 6">
    <name type="scientific">Karstenula rhodostoma CBS 690.94</name>
    <dbReference type="NCBI Taxonomy" id="1392251"/>
    <lineage>
        <taxon>Eukaryota</taxon>
        <taxon>Fungi</taxon>
        <taxon>Dikarya</taxon>
        <taxon>Ascomycota</taxon>
        <taxon>Pezizomycotina</taxon>
        <taxon>Dothideomycetes</taxon>
        <taxon>Pleosporomycetidae</taxon>
        <taxon>Pleosporales</taxon>
        <taxon>Massarineae</taxon>
        <taxon>Didymosphaeriaceae</taxon>
        <taxon>Karstenula</taxon>
    </lineage>
</organism>
<gene>
    <name evidence="5" type="ORF">P171DRAFT_238242</name>
</gene>
<dbReference type="GO" id="GO:0006516">
    <property type="term" value="P:glycoprotein catabolic process"/>
    <property type="evidence" value="ECO:0007669"/>
    <property type="project" value="TreeGrafter"/>
</dbReference>
<keyword evidence="6" id="KW-1185">Reference proteome</keyword>
<keyword evidence="5" id="KW-0378">Hydrolase</keyword>
<dbReference type="InterPro" id="IPR050883">
    <property type="entry name" value="PNGase"/>
</dbReference>
<dbReference type="PANTHER" id="PTHR12143:SF27">
    <property type="entry name" value="ALPHA-1,2-MANNOSIDASE FAMILY PROTEIN (AFU_ORTHOLOGUE AFUA_5G10520)"/>
    <property type="match status" value="1"/>
</dbReference>
<dbReference type="PANTHER" id="PTHR12143">
    <property type="entry name" value="PEPTIDE N-GLYCANASE PNGASE -RELATED"/>
    <property type="match status" value="1"/>
</dbReference>
<proteinExistence type="predicted"/>
<evidence type="ECO:0000259" key="3">
    <source>
        <dbReference type="Pfam" id="PF07971"/>
    </source>
</evidence>
<dbReference type="FunFam" id="1.20.1050.60:FF:000002">
    <property type="entry name" value="Glycosyl hydrolase family 92"/>
    <property type="match status" value="1"/>
</dbReference>
<evidence type="ECO:0000259" key="4">
    <source>
        <dbReference type="Pfam" id="PF17678"/>
    </source>
</evidence>
<dbReference type="SUPFAM" id="SSF48208">
    <property type="entry name" value="Six-hairpin glycosidases"/>
    <property type="match status" value="1"/>
</dbReference>
<comment type="caution">
    <text evidence="5">The sequence shown here is derived from an EMBL/GenBank/DDBJ whole genome shotgun (WGS) entry which is preliminary data.</text>
</comment>
<reference evidence="5" key="1">
    <citation type="journal article" date="2020" name="Stud. Mycol.">
        <title>101 Dothideomycetes genomes: a test case for predicting lifestyles and emergence of pathogens.</title>
        <authorList>
            <person name="Haridas S."/>
            <person name="Albert R."/>
            <person name="Binder M."/>
            <person name="Bloem J."/>
            <person name="Labutti K."/>
            <person name="Salamov A."/>
            <person name="Andreopoulos B."/>
            <person name="Baker S."/>
            <person name="Barry K."/>
            <person name="Bills G."/>
            <person name="Bluhm B."/>
            <person name="Cannon C."/>
            <person name="Castanera R."/>
            <person name="Culley D."/>
            <person name="Daum C."/>
            <person name="Ezra D."/>
            <person name="Gonzalez J."/>
            <person name="Henrissat B."/>
            <person name="Kuo A."/>
            <person name="Liang C."/>
            <person name="Lipzen A."/>
            <person name="Lutzoni F."/>
            <person name="Magnuson J."/>
            <person name="Mondo S."/>
            <person name="Nolan M."/>
            <person name="Ohm R."/>
            <person name="Pangilinan J."/>
            <person name="Park H.-J."/>
            <person name="Ramirez L."/>
            <person name="Alfaro M."/>
            <person name="Sun H."/>
            <person name="Tritt A."/>
            <person name="Yoshinaga Y."/>
            <person name="Zwiers L.-H."/>
            <person name="Turgeon B."/>
            <person name="Goodwin S."/>
            <person name="Spatafora J."/>
            <person name="Crous P."/>
            <person name="Grigoriev I."/>
        </authorList>
    </citation>
    <scope>NUCLEOTIDE SEQUENCE</scope>
    <source>
        <strain evidence="5">CBS 690.94</strain>
    </source>
</reference>